<dbReference type="PROSITE" id="PS50198">
    <property type="entry name" value="PPIC_PPIASE_2"/>
    <property type="match status" value="1"/>
</dbReference>
<feature type="domain" description="PpiC" evidence="13">
    <location>
        <begin position="336"/>
        <end position="433"/>
    </location>
</feature>
<keyword evidence="4 12" id="KW-0812">Transmembrane</keyword>
<dbReference type="PANTHER" id="PTHR47529:SF1">
    <property type="entry name" value="PERIPLASMIC CHAPERONE PPID"/>
    <property type="match status" value="1"/>
</dbReference>
<evidence type="ECO:0000256" key="11">
    <source>
        <dbReference type="PROSITE-ProRule" id="PRU00278"/>
    </source>
</evidence>
<evidence type="ECO:0000256" key="10">
    <source>
        <dbReference type="ARBA" id="ARBA00042775"/>
    </source>
</evidence>
<organism evidence="14 15">
    <name type="scientific">Candidatus Ghiorseimicrobium undicola</name>
    <dbReference type="NCBI Taxonomy" id="1974746"/>
    <lineage>
        <taxon>Bacteria</taxon>
        <taxon>Pseudomonadati</taxon>
        <taxon>Candidatus Omnitrophota</taxon>
        <taxon>Candidatus Ghiorseimicrobium</taxon>
    </lineage>
</organism>
<name>A0A2H0M1K5_9BACT</name>
<sequence length="481" mass="55802">MLKQLRQRKTAKKILWGLAIIIIPAFILWGSASMMRQNKDTDSAGRIFGRKISLAQYEDSLIAVKNQAVLQYGEKLSSIEKYLNLTQQAWERLILLYEAKRRKIKVADPEIISAIQSTPLFEKDGRFNQGVYDNIVLGYLRTPKRVFEETVRDSLKISKLYQQITDGITIDDQGLEEEYRKKNEEIMVKYLAFEPESHINEIAIGEEELAAYFDANKNNFMRPIIVNIQYAGFDYAEGAQEEEKTKAKNQLLEIRKKINNAGDFQKISQSEHMSLRETGFFAPNQPVPQIGWSEEFNKIAFNLGPKEISAPVDTARGIYILALAEKKEAYIPEFSEIKEEIKNILKQEKMRFIAEKKAEEFIAKTNEKNSNIDKLAKEMNLKSKETPLFKRDSYIEDIGISEEFSEAAFNLKAQEISRIIKTPKAFYIILAVIQRVEINKEKFEKEKDDFRDKLITDKKMEEFFKFLQNLKIKSNLTSYVN</sequence>
<keyword evidence="11" id="KW-0413">Isomerase</keyword>
<evidence type="ECO:0000259" key="13">
    <source>
        <dbReference type="PROSITE" id="PS50198"/>
    </source>
</evidence>
<evidence type="ECO:0000256" key="7">
    <source>
        <dbReference type="ARBA" id="ARBA00023186"/>
    </source>
</evidence>
<dbReference type="PANTHER" id="PTHR47529">
    <property type="entry name" value="PEPTIDYL-PROLYL CIS-TRANS ISOMERASE D"/>
    <property type="match status" value="1"/>
</dbReference>
<dbReference type="InterPro" id="IPR000297">
    <property type="entry name" value="PPIase_PpiC"/>
</dbReference>
<comment type="subcellular location">
    <subcellularLocation>
        <location evidence="1">Cell inner membrane</location>
        <topology evidence="1">Single-pass type II membrane protein</topology>
        <orientation evidence="1">Periplasmic side</orientation>
    </subcellularLocation>
</comment>
<feature type="transmembrane region" description="Helical" evidence="12">
    <location>
        <begin position="14"/>
        <end position="32"/>
    </location>
</feature>
<keyword evidence="3" id="KW-0997">Cell inner membrane</keyword>
<evidence type="ECO:0000256" key="5">
    <source>
        <dbReference type="ARBA" id="ARBA00022989"/>
    </source>
</evidence>
<proteinExistence type="inferred from homology"/>
<evidence type="ECO:0000256" key="3">
    <source>
        <dbReference type="ARBA" id="ARBA00022519"/>
    </source>
</evidence>
<dbReference type="InterPro" id="IPR046357">
    <property type="entry name" value="PPIase_dom_sf"/>
</dbReference>
<dbReference type="Pfam" id="PF13145">
    <property type="entry name" value="Rotamase_2"/>
    <property type="match status" value="2"/>
</dbReference>
<dbReference type="Pfam" id="PF13624">
    <property type="entry name" value="SurA_N_3"/>
    <property type="match status" value="1"/>
</dbReference>
<comment type="caution">
    <text evidence="14">The sequence shown here is derived from an EMBL/GenBank/DDBJ whole genome shotgun (WGS) entry which is preliminary data.</text>
</comment>
<dbReference type="EMBL" id="PCWA01000015">
    <property type="protein sequence ID" value="PIQ89804.1"/>
    <property type="molecule type" value="Genomic_DNA"/>
</dbReference>
<dbReference type="AlphaFoldDB" id="A0A2H0M1K5"/>
<dbReference type="InterPro" id="IPR052029">
    <property type="entry name" value="PpiD_chaperone"/>
</dbReference>
<keyword evidence="5 12" id="KW-1133">Transmembrane helix</keyword>
<keyword evidence="6 12" id="KW-0472">Membrane</keyword>
<dbReference type="SUPFAM" id="SSF54534">
    <property type="entry name" value="FKBP-like"/>
    <property type="match status" value="2"/>
</dbReference>
<evidence type="ECO:0000313" key="14">
    <source>
        <dbReference type="EMBL" id="PIQ89804.1"/>
    </source>
</evidence>
<evidence type="ECO:0000256" key="4">
    <source>
        <dbReference type="ARBA" id="ARBA00022692"/>
    </source>
</evidence>
<protein>
    <recommendedName>
        <fullName evidence="9">Periplasmic chaperone PpiD</fullName>
    </recommendedName>
    <alternativeName>
        <fullName evidence="10">Periplasmic folding chaperone</fullName>
    </alternativeName>
</protein>
<evidence type="ECO:0000256" key="6">
    <source>
        <dbReference type="ARBA" id="ARBA00023136"/>
    </source>
</evidence>
<dbReference type="SUPFAM" id="SSF109998">
    <property type="entry name" value="Triger factor/SurA peptide-binding domain-like"/>
    <property type="match status" value="1"/>
</dbReference>
<keyword evidence="7" id="KW-0143">Chaperone</keyword>
<dbReference type="GO" id="GO:0005886">
    <property type="term" value="C:plasma membrane"/>
    <property type="evidence" value="ECO:0007669"/>
    <property type="project" value="UniProtKB-SubCell"/>
</dbReference>
<evidence type="ECO:0000256" key="1">
    <source>
        <dbReference type="ARBA" id="ARBA00004382"/>
    </source>
</evidence>
<evidence type="ECO:0000256" key="9">
    <source>
        <dbReference type="ARBA" id="ARBA00040743"/>
    </source>
</evidence>
<accession>A0A2H0M1K5</accession>
<keyword evidence="11" id="KW-0697">Rotamase</keyword>
<dbReference type="Gene3D" id="3.10.50.40">
    <property type="match status" value="2"/>
</dbReference>
<dbReference type="GO" id="GO:0003755">
    <property type="term" value="F:peptidyl-prolyl cis-trans isomerase activity"/>
    <property type="evidence" value="ECO:0007669"/>
    <property type="project" value="UniProtKB-KW"/>
</dbReference>
<keyword evidence="2" id="KW-1003">Cell membrane</keyword>
<evidence type="ECO:0000256" key="12">
    <source>
        <dbReference type="SAM" id="Phobius"/>
    </source>
</evidence>
<gene>
    <name evidence="14" type="ORF">COV72_01180</name>
</gene>
<evidence type="ECO:0000256" key="8">
    <source>
        <dbReference type="ARBA" id="ARBA00038408"/>
    </source>
</evidence>
<evidence type="ECO:0000313" key="15">
    <source>
        <dbReference type="Proteomes" id="UP000229641"/>
    </source>
</evidence>
<dbReference type="InterPro" id="IPR027304">
    <property type="entry name" value="Trigger_fact/SurA_dom_sf"/>
</dbReference>
<evidence type="ECO:0000256" key="2">
    <source>
        <dbReference type="ARBA" id="ARBA00022475"/>
    </source>
</evidence>
<comment type="similarity">
    <text evidence="8">Belongs to the PpiD chaperone family.</text>
</comment>
<reference evidence="14 15" key="1">
    <citation type="submission" date="2017-09" db="EMBL/GenBank/DDBJ databases">
        <title>Depth-based differentiation of microbial function through sediment-hosted aquifers and enrichment of novel symbionts in the deep terrestrial subsurface.</title>
        <authorList>
            <person name="Probst A.J."/>
            <person name="Ladd B."/>
            <person name="Jarett J.K."/>
            <person name="Geller-Mcgrath D.E."/>
            <person name="Sieber C.M."/>
            <person name="Emerson J.B."/>
            <person name="Anantharaman K."/>
            <person name="Thomas B.C."/>
            <person name="Malmstrom R."/>
            <person name="Stieglmeier M."/>
            <person name="Klingl A."/>
            <person name="Woyke T."/>
            <person name="Ryan C.M."/>
            <person name="Banfield J.F."/>
        </authorList>
    </citation>
    <scope>NUCLEOTIDE SEQUENCE [LARGE SCALE GENOMIC DNA]</scope>
    <source>
        <strain evidence="14">CG11_big_fil_rev_8_21_14_0_20_42_13</strain>
    </source>
</reference>
<dbReference type="Proteomes" id="UP000229641">
    <property type="component" value="Unassembled WGS sequence"/>
</dbReference>